<dbReference type="Pfam" id="PF03493">
    <property type="entry name" value="BK_channel_a"/>
    <property type="match status" value="1"/>
</dbReference>
<feature type="transmembrane region" description="Helical" evidence="13">
    <location>
        <begin position="200"/>
        <end position="224"/>
    </location>
</feature>
<evidence type="ECO:0000313" key="17">
    <source>
        <dbReference type="EMBL" id="EFC50195.1"/>
    </source>
</evidence>
<dbReference type="PRINTS" id="PR00169">
    <property type="entry name" value="KCHANNEL"/>
</dbReference>
<feature type="compositionally biased region" description="Low complexity" evidence="12">
    <location>
        <begin position="1220"/>
        <end position="1240"/>
    </location>
</feature>
<evidence type="ECO:0000256" key="13">
    <source>
        <dbReference type="SAM" id="Phobius"/>
    </source>
</evidence>
<dbReference type="GO" id="GO:0005267">
    <property type="term" value="F:potassium channel activity"/>
    <property type="evidence" value="ECO:0007669"/>
    <property type="project" value="UniProtKB-KW"/>
</dbReference>
<dbReference type="Gene3D" id="3.40.50.720">
    <property type="entry name" value="NAD(P)-binding Rossmann-like Domain"/>
    <property type="match status" value="1"/>
</dbReference>
<feature type="compositionally biased region" description="Low complexity" evidence="12">
    <location>
        <begin position="32"/>
        <end position="47"/>
    </location>
</feature>
<evidence type="ECO:0000256" key="6">
    <source>
        <dbReference type="ARBA" id="ARBA00022958"/>
    </source>
</evidence>
<dbReference type="eggNOG" id="KOG1420">
    <property type="taxonomic scope" value="Eukaryota"/>
</dbReference>
<dbReference type="KEGG" id="ngr:NAEGRDRAFT_62012"/>
<proteinExistence type="predicted"/>
<dbReference type="PANTHER" id="PTHR10027:SF10">
    <property type="entry name" value="SLOWPOKE 2, ISOFORM D"/>
    <property type="match status" value="1"/>
</dbReference>
<evidence type="ECO:0000259" key="14">
    <source>
        <dbReference type="Pfam" id="PF00520"/>
    </source>
</evidence>
<keyword evidence="2" id="KW-0813">Transport</keyword>
<dbReference type="InterPro" id="IPR036291">
    <property type="entry name" value="NAD(P)-bd_dom_sf"/>
</dbReference>
<evidence type="ECO:0000256" key="9">
    <source>
        <dbReference type="ARBA" id="ARBA00023136"/>
    </source>
</evidence>
<name>D2UZP3_NAEGR</name>
<dbReference type="Gene3D" id="1.20.120.350">
    <property type="entry name" value="Voltage-gated potassium channels. Chain C"/>
    <property type="match status" value="1"/>
</dbReference>
<feature type="transmembrane region" description="Helical" evidence="13">
    <location>
        <begin position="296"/>
        <end position="318"/>
    </location>
</feature>
<evidence type="ECO:0000256" key="5">
    <source>
        <dbReference type="ARBA" id="ARBA00022826"/>
    </source>
</evidence>
<dbReference type="InterPro" id="IPR003148">
    <property type="entry name" value="RCK_N"/>
</dbReference>
<dbReference type="InterPro" id="IPR003929">
    <property type="entry name" value="K_chnl_BK_asu"/>
</dbReference>
<dbReference type="SUPFAM" id="SSF51735">
    <property type="entry name" value="NAD(P)-binding Rossmann-fold domains"/>
    <property type="match status" value="1"/>
</dbReference>
<evidence type="ECO:0000256" key="2">
    <source>
        <dbReference type="ARBA" id="ARBA00022448"/>
    </source>
</evidence>
<dbReference type="RefSeq" id="XP_002682939.1">
    <property type="nucleotide sequence ID" value="XM_002682893.1"/>
</dbReference>
<evidence type="ECO:0000256" key="4">
    <source>
        <dbReference type="ARBA" id="ARBA00022692"/>
    </source>
</evidence>
<dbReference type="GeneID" id="8855368"/>
<keyword evidence="10" id="KW-0407">Ion channel</keyword>
<feature type="domain" description="Calcium-activated potassium channel BK alpha subunit" evidence="15">
    <location>
        <begin position="537"/>
        <end position="631"/>
    </location>
</feature>
<keyword evidence="8" id="KW-0406">Ion transport</keyword>
<dbReference type="VEuPathDB" id="AmoebaDB:NAEGRDRAFT_62012"/>
<dbReference type="Gene3D" id="1.10.287.70">
    <property type="match status" value="1"/>
</dbReference>
<comment type="subcellular location">
    <subcellularLocation>
        <location evidence="1">Membrane</location>
        <topology evidence="1">Multi-pass membrane protein</topology>
    </subcellularLocation>
</comment>
<evidence type="ECO:0000259" key="16">
    <source>
        <dbReference type="Pfam" id="PF22614"/>
    </source>
</evidence>
<feature type="region of interest" description="Disordered" evidence="12">
    <location>
        <begin position="1205"/>
        <end position="1277"/>
    </location>
</feature>
<feature type="region of interest" description="Disordered" evidence="12">
    <location>
        <begin position="29"/>
        <end position="95"/>
    </location>
</feature>
<dbReference type="SUPFAM" id="SSF81324">
    <property type="entry name" value="Voltage-gated potassium channels"/>
    <property type="match status" value="1"/>
</dbReference>
<keyword evidence="4 13" id="KW-0812">Transmembrane</keyword>
<evidence type="ECO:0000259" key="15">
    <source>
        <dbReference type="Pfam" id="PF03493"/>
    </source>
</evidence>
<keyword evidence="5" id="KW-0631">Potassium channel</keyword>
<dbReference type="InterPro" id="IPR047871">
    <property type="entry name" value="K_chnl_Slo-like"/>
</dbReference>
<feature type="domain" description="Ion transport" evidence="14">
    <location>
        <begin position="173"/>
        <end position="375"/>
    </location>
</feature>
<protein>
    <recommendedName>
        <fullName evidence="11">BK channel</fullName>
    </recommendedName>
</protein>
<evidence type="ECO:0000256" key="11">
    <source>
        <dbReference type="ARBA" id="ARBA00029579"/>
    </source>
</evidence>
<keyword evidence="7 13" id="KW-1133">Transmembrane helix</keyword>
<dbReference type="AlphaFoldDB" id="D2UZP3"/>
<accession>D2UZP3</accession>
<feature type="domain" description="RCK N-terminal" evidence="16">
    <location>
        <begin position="866"/>
        <end position="960"/>
    </location>
</feature>
<feature type="transmembrane region" description="Helical" evidence="13">
    <location>
        <begin position="231"/>
        <end position="253"/>
    </location>
</feature>
<keyword evidence="3" id="KW-0633">Potassium transport</keyword>
<dbReference type="Proteomes" id="UP000006671">
    <property type="component" value="Unassembled WGS sequence"/>
</dbReference>
<evidence type="ECO:0000256" key="10">
    <source>
        <dbReference type="ARBA" id="ARBA00023303"/>
    </source>
</evidence>
<dbReference type="OrthoDB" id="10035564at2759"/>
<feature type="transmembrane region" description="Helical" evidence="13">
    <location>
        <begin position="330"/>
        <end position="348"/>
    </location>
</feature>
<feature type="compositionally biased region" description="Basic residues" evidence="12">
    <location>
        <begin position="57"/>
        <end position="66"/>
    </location>
</feature>
<keyword evidence="9 13" id="KW-0472">Membrane</keyword>
<dbReference type="InParanoid" id="D2UZP3"/>
<gene>
    <name evidence="17" type="ORF">NAEGRDRAFT_62012</name>
</gene>
<keyword evidence="18" id="KW-1185">Reference proteome</keyword>
<feature type="domain" description="RCK N-terminal" evidence="16">
    <location>
        <begin position="398"/>
        <end position="517"/>
    </location>
</feature>
<evidence type="ECO:0000256" key="12">
    <source>
        <dbReference type="SAM" id="MobiDB-lite"/>
    </source>
</evidence>
<evidence type="ECO:0000256" key="3">
    <source>
        <dbReference type="ARBA" id="ARBA00022538"/>
    </source>
</evidence>
<evidence type="ECO:0000313" key="18">
    <source>
        <dbReference type="Proteomes" id="UP000006671"/>
    </source>
</evidence>
<reference evidence="17 18" key="1">
    <citation type="journal article" date="2010" name="Cell">
        <title>The genome of Naegleria gruberi illuminates early eukaryotic versatility.</title>
        <authorList>
            <person name="Fritz-Laylin L.K."/>
            <person name="Prochnik S.E."/>
            <person name="Ginger M.L."/>
            <person name="Dacks J.B."/>
            <person name="Carpenter M.L."/>
            <person name="Field M.C."/>
            <person name="Kuo A."/>
            <person name="Paredez A."/>
            <person name="Chapman J."/>
            <person name="Pham J."/>
            <person name="Shu S."/>
            <person name="Neupane R."/>
            <person name="Cipriano M."/>
            <person name="Mancuso J."/>
            <person name="Tu H."/>
            <person name="Salamov A."/>
            <person name="Lindquist E."/>
            <person name="Shapiro H."/>
            <person name="Lucas S."/>
            <person name="Grigoriev I.V."/>
            <person name="Cande W.Z."/>
            <person name="Fulton C."/>
            <person name="Rokhsar D.S."/>
            <person name="Dawson S.C."/>
        </authorList>
    </citation>
    <scope>NUCLEOTIDE SEQUENCE [LARGE SCALE GENOMIC DNA]</scope>
    <source>
        <strain evidence="17 18">NEG-M</strain>
    </source>
</reference>
<dbReference type="Pfam" id="PF00520">
    <property type="entry name" value="Ion_trans"/>
    <property type="match status" value="1"/>
</dbReference>
<dbReference type="GO" id="GO:0016020">
    <property type="term" value="C:membrane"/>
    <property type="evidence" value="ECO:0007669"/>
    <property type="project" value="UniProtKB-SubCell"/>
</dbReference>
<dbReference type="InterPro" id="IPR027359">
    <property type="entry name" value="Volt_channel_dom_sf"/>
</dbReference>
<evidence type="ECO:0000256" key="1">
    <source>
        <dbReference type="ARBA" id="ARBA00004141"/>
    </source>
</evidence>
<sequence>MSQLCLGSSTEDLDNIEKVKEEVVIERYQITSSSSSQSPPSSPLSHHQPQHDIVHINNHHHHHYKNKQTLNSDPLSSSIQQQHKQSTITANDNNMTPTLITEKHNHITFADSDGNVSNSQMMGYMQKMFSNSAVHKSVLQNEKIGNNRTFEWKKSRKNIIKKRLGGVQLELELFQTLLSVLSAAEYIAASYIQIDIESRLVSLSILDLVFIAFFILFFVINFFLSKEKLTYFINPLSILDYVTVIPSFVLIVVSFKRNEWLEGNTYALVGLLRVLRLLRVIPLVKKISRKGDINSVAAKVIELGLTVICLLILFSGIFQWCEAFFSDKDIYFHDCLYFIVITLFTIGYGDISPSNPVSRYAVILFFLVGVSLIPLQLSGIYDIITSEDNIFKVKNLILKKHVVVSGSARHDEVVDFIKHFFHKFNKKKTKKLICVFKNKELSEQLRESLRKNNYRSYIYIYTGDIMDFDIMQLLEIPTAHSVILLNSPKIGHPRKQDNSIIMTTIALRNFNKNLKVFAQINLVESKPYLIKAGAKVIVCNESISSKVLSASAVSSGIGTFLFNIMSAVEITNGSKNFYDNLYIENKWILEYSEGLNCQIYRVDFSPAFYNSLFIDAAFLLITKSEVNIFAVEDVNGNILVNPTNYLIKEGDRCFCIAKSHKHAKEVSNYQSSEDEEIKTTKKLKTAKPFIYNSQKIIEELGDEFYDPNYADYLAKEQMDFEGIHKNENKEVMKISEKHRKKVVEKKTLPNKLLMAANATRTRRKSISSESRKADIYLLRDKHDEPSEEELSTLHMEILLKLISPEFYFLQKRCLLKAIKQKKPEERKRLEGEFYSEVQKTYNLVSNIPRSKEDFLITNYRIPTLIRDHILIIGEFQQPAIICSIIRSLSRQNYFTQIVFMSPFVDKYFVFLYERLKFFSNVYFISGNPSKSFDLRKAGAHLSKSILYITQEEKLVNIENNITEEAVDQEQNDYNIDSEAIKLALSIDFIDSNKFFMIELCNRSNLKFIQHDGVSTYEKIMTLQERGIIEHNLDEFDRFCLFSDLYISGKIFPSSSFLSRILAQSFYNKRITELLDQLIADEFVAGDNQSVLFEVPVHAIYVGSTVFDMISNFYEHGLILMALSRMNKSKEEQHRYTYTNPSLSTVLHSMDVLIICGKRCRYQTLLKNYNKEKSNNATTPSNTSQIVLSEEEIVVNLDRDVFTDPQIVVSPNSPPISLVVPHTSPTTSNNNNNGNNRPSSSALLLRPPQNTSSIKEEDEEDRAPRMSFDQLLLRSKKV</sequence>
<evidence type="ECO:0000256" key="8">
    <source>
        <dbReference type="ARBA" id="ARBA00023065"/>
    </source>
</evidence>
<keyword evidence="6" id="KW-0630">Potassium</keyword>
<evidence type="ECO:0000256" key="7">
    <source>
        <dbReference type="ARBA" id="ARBA00022989"/>
    </source>
</evidence>
<dbReference type="PANTHER" id="PTHR10027">
    <property type="entry name" value="CALCIUM-ACTIVATED POTASSIUM CHANNEL ALPHA CHAIN"/>
    <property type="match status" value="1"/>
</dbReference>
<feature type="transmembrane region" description="Helical" evidence="13">
    <location>
        <begin position="265"/>
        <end position="284"/>
    </location>
</feature>
<dbReference type="EMBL" id="GG738846">
    <property type="protein sequence ID" value="EFC50195.1"/>
    <property type="molecule type" value="Genomic_DNA"/>
</dbReference>
<dbReference type="Pfam" id="PF22614">
    <property type="entry name" value="Slo-like_RCK"/>
    <property type="match status" value="2"/>
</dbReference>
<dbReference type="InterPro" id="IPR005821">
    <property type="entry name" value="Ion_trans_dom"/>
</dbReference>
<feature type="compositionally biased region" description="Polar residues" evidence="12">
    <location>
        <begin position="67"/>
        <end position="95"/>
    </location>
</feature>
<feature type="transmembrane region" description="Helical" evidence="13">
    <location>
        <begin position="360"/>
        <end position="381"/>
    </location>
</feature>
<dbReference type="OMA" id="DVDMQHS"/>
<organism evidence="18">
    <name type="scientific">Naegleria gruberi</name>
    <name type="common">Amoeba</name>
    <dbReference type="NCBI Taxonomy" id="5762"/>
    <lineage>
        <taxon>Eukaryota</taxon>
        <taxon>Discoba</taxon>
        <taxon>Heterolobosea</taxon>
        <taxon>Tetramitia</taxon>
        <taxon>Eutetramitia</taxon>
        <taxon>Vahlkampfiidae</taxon>
        <taxon>Naegleria</taxon>
    </lineage>
</organism>